<dbReference type="RefSeq" id="WP_182082760.1">
    <property type="nucleotide sequence ID" value="NZ_CP049366.1"/>
</dbReference>
<proteinExistence type="predicted"/>
<dbReference type="KEGG" id="cpab:G6534_10235"/>
<feature type="domain" description="S-layer protein C-terminal" evidence="2">
    <location>
        <begin position="582"/>
        <end position="636"/>
    </location>
</feature>
<dbReference type="AlphaFoldDB" id="A0A7L7KYZ6"/>
<gene>
    <name evidence="3" type="ORF">G6534_10235</name>
</gene>
<organism evidence="3 4">
    <name type="scientific">Companilactobacillus pabuli</name>
    <dbReference type="NCBI Taxonomy" id="2714036"/>
    <lineage>
        <taxon>Bacteria</taxon>
        <taxon>Bacillati</taxon>
        <taxon>Bacillota</taxon>
        <taxon>Bacilli</taxon>
        <taxon>Lactobacillales</taxon>
        <taxon>Lactobacillaceae</taxon>
        <taxon>Companilactobacillus</taxon>
    </lineage>
</organism>
<dbReference type="EMBL" id="CP049366">
    <property type="protein sequence ID" value="QMT84975.1"/>
    <property type="molecule type" value="Genomic_DNA"/>
</dbReference>
<evidence type="ECO:0000313" key="4">
    <source>
        <dbReference type="Proteomes" id="UP000514410"/>
    </source>
</evidence>
<keyword evidence="4" id="KW-1185">Reference proteome</keyword>
<keyword evidence="1" id="KW-0732">Signal</keyword>
<sequence>MKKSVLVTSILFSTMMFGGQYISVNAATVSNEQETKENSKVYNNIVLITQKGEHVAINIEGEVGKKYNLYDLIPHGYEIKGDKYINIISDVEKIRYVNVEALYVENILNFVDRWGDGLLGTWIAKGYTGDEVIIPDNVIPKGYSLIWGNKYTLSGDNTNYDISISRKAIHEESVAVIFNFYDENNNFVEKQTTYSEVGSKVYVPEPDNYKLAKNQPLYVIAKESGNTFNIKLIKDIHNVKLSFKDENGINIFNKDIESDFDPNYPIINVENLLGQETSYNNEYILDDNQPNEINVTSGGHYIVKVKHQYRNIIEFVDLKGNSIGYTEEVRGSKNQEITVSPKKGFSIIGNNKITIHDVDKYVHRIVLKGEKTNFKIQFKVHNDGGPVESIGDLMDYVGITGEKVTEEIVPEGYALSYDQYLSSESGVLWIWIVKKVHTTINFVDALGRVVSSQKEYTGKGADINLNIPKGYKLVNIPNNTITAAKNDSVRNILVVPANGVDLPEDPTKVTAQINLINQNSNKTIHSYIAQGKHGQKVDIQLPDGYELAKGSSKSIVLDKSKKSFNIYVIEKSPVTSQTAHLSTVQTKQTTSLFDKNGKQLRNRALAFNTGWKTDQKLVLNGVTYYRVGNNEYVKASDIVEYEAINKVVNTTSGSAKYLYDINGKKSSLRALASGSAWFSDKVATINGEKMYRVATNEWVKASDVL</sequence>
<dbReference type="Pfam" id="PF03217">
    <property type="entry name" value="SlpA"/>
    <property type="match status" value="2"/>
</dbReference>
<evidence type="ECO:0000313" key="3">
    <source>
        <dbReference type="EMBL" id="QMT84975.1"/>
    </source>
</evidence>
<feature type="signal peptide" evidence="1">
    <location>
        <begin position="1"/>
        <end position="26"/>
    </location>
</feature>
<protein>
    <recommendedName>
        <fullName evidence="2">S-layer protein C-terminal domain-containing protein</fullName>
    </recommendedName>
</protein>
<feature type="chain" id="PRO_5029446289" description="S-layer protein C-terminal domain-containing protein" evidence="1">
    <location>
        <begin position="27"/>
        <end position="705"/>
    </location>
</feature>
<name>A0A7L7KYZ6_9LACO</name>
<feature type="domain" description="S-layer protein C-terminal" evidence="2">
    <location>
        <begin position="657"/>
        <end position="702"/>
    </location>
</feature>
<evidence type="ECO:0000256" key="1">
    <source>
        <dbReference type="SAM" id="SignalP"/>
    </source>
</evidence>
<accession>A0A7L7KYZ6</accession>
<dbReference type="InterPro" id="IPR024968">
    <property type="entry name" value="SlpA_C_lactobacillus"/>
</dbReference>
<reference evidence="3 4" key="1">
    <citation type="submission" date="2020-02" db="EMBL/GenBank/DDBJ databases">
        <title>Complete Genome Sequence of Lactobacillus sp. NFFJ11 Isolated from animal feed.</title>
        <authorList>
            <person name="Jung J.Y."/>
        </authorList>
    </citation>
    <scope>NUCLEOTIDE SEQUENCE [LARGE SCALE GENOMIC DNA]</scope>
    <source>
        <strain evidence="3 4">NFFJ11</strain>
    </source>
</reference>
<evidence type="ECO:0000259" key="2">
    <source>
        <dbReference type="Pfam" id="PF03217"/>
    </source>
</evidence>
<dbReference type="Proteomes" id="UP000514410">
    <property type="component" value="Chromosome"/>
</dbReference>